<keyword evidence="1" id="KW-0812">Transmembrane</keyword>
<comment type="caution">
    <text evidence="2">The sequence shown here is derived from an EMBL/GenBank/DDBJ whole genome shotgun (WGS) entry which is preliminary data.</text>
</comment>
<reference evidence="2 3" key="1">
    <citation type="submission" date="2024-06" db="EMBL/GenBank/DDBJ databases">
        <title>Genomics of switchgrass bacterial isolates.</title>
        <authorList>
            <person name="Shade A."/>
        </authorList>
    </citation>
    <scope>NUCLEOTIDE SEQUENCE [LARGE SCALE GENOMIC DNA]</scope>
    <source>
        <strain evidence="2 3">PvP084</strain>
    </source>
</reference>
<proteinExistence type="predicted"/>
<dbReference type="Proteomes" id="UP001549119">
    <property type="component" value="Unassembled WGS sequence"/>
</dbReference>
<dbReference type="EMBL" id="JBEPNW010000002">
    <property type="protein sequence ID" value="MET3865197.1"/>
    <property type="molecule type" value="Genomic_DNA"/>
</dbReference>
<keyword evidence="1" id="KW-0472">Membrane</keyword>
<sequence>MTAARAVEAKGGDAVMRLLPLLVVFAVLAASIGYALA</sequence>
<keyword evidence="3" id="KW-1185">Reference proteome</keyword>
<protein>
    <submittedName>
        <fullName evidence="2">Uncharacterized protein</fullName>
    </submittedName>
</protein>
<evidence type="ECO:0000313" key="3">
    <source>
        <dbReference type="Proteomes" id="UP001549119"/>
    </source>
</evidence>
<evidence type="ECO:0000256" key="1">
    <source>
        <dbReference type="SAM" id="Phobius"/>
    </source>
</evidence>
<name>A0ABV2NFC7_9HYPH</name>
<gene>
    <name evidence="2" type="ORF">ABIC20_002506</name>
</gene>
<keyword evidence="1" id="KW-1133">Transmembrane helix</keyword>
<feature type="transmembrane region" description="Helical" evidence="1">
    <location>
        <begin position="18"/>
        <end position="36"/>
    </location>
</feature>
<accession>A0ABV2NFC7</accession>
<organism evidence="2 3">
    <name type="scientific">Methylobacterium radiotolerans</name>
    <dbReference type="NCBI Taxonomy" id="31998"/>
    <lineage>
        <taxon>Bacteria</taxon>
        <taxon>Pseudomonadati</taxon>
        <taxon>Pseudomonadota</taxon>
        <taxon>Alphaproteobacteria</taxon>
        <taxon>Hyphomicrobiales</taxon>
        <taxon>Methylobacteriaceae</taxon>
        <taxon>Methylobacterium</taxon>
    </lineage>
</organism>
<evidence type="ECO:0000313" key="2">
    <source>
        <dbReference type="EMBL" id="MET3865197.1"/>
    </source>
</evidence>